<evidence type="ECO:0000313" key="14">
    <source>
        <dbReference type="EMBL" id="QJT29863.1"/>
    </source>
</evidence>
<dbReference type="Proteomes" id="UP000502006">
    <property type="component" value="Chromosome"/>
</dbReference>
<accession>A0AAE7DPS6</accession>
<dbReference type="InterPro" id="IPR036097">
    <property type="entry name" value="HisK_dim/P_sf"/>
</dbReference>
<dbReference type="Gene3D" id="1.10.287.560">
    <property type="entry name" value="Histidine kinase CheA-like, homodimeric domain"/>
    <property type="match status" value="1"/>
</dbReference>
<dbReference type="Pfam" id="PF01627">
    <property type="entry name" value="Hpt"/>
    <property type="match status" value="1"/>
</dbReference>
<dbReference type="Gene3D" id="1.20.120.160">
    <property type="entry name" value="HPT domain"/>
    <property type="match status" value="1"/>
</dbReference>
<dbReference type="FunFam" id="2.30.30.40:FF:000048">
    <property type="entry name" value="Chemotaxis protein CheA, putative"/>
    <property type="match status" value="1"/>
</dbReference>
<reference evidence="16 17" key="1">
    <citation type="submission" date="2019-03" db="EMBL/GenBank/DDBJ databases">
        <title>Novel transposon Tn6433 accelerates the dissemination of tet(E) in Aeromonas from aerobic biofilm under oxytetracycline stress.</title>
        <authorList>
            <person name="Shi Y."/>
            <person name="Tian Z."/>
            <person name="Zhang Y."/>
            <person name="Zhang H."/>
            <person name="Yang M."/>
        </authorList>
    </citation>
    <scope>NUCLEOTIDE SEQUENCE [LARGE SCALE GENOMIC DNA]</scope>
    <source>
        <strain evidence="15 17">R50-22</strain>
        <strain evidence="14 16">T5-8</strain>
    </source>
</reference>
<dbReference type="InterPro" id="IPR003594">
    <property type="entry name" value="HATPase_dom"/>
</dbReference>
<dbReference type="InterPro" id="IPR051315">
    <property type="entry name" value="Bact_Chemotaxis_CheA"/>
</dbReference>
<feature type="domain" description="HPt" evidence="13">
    <location>
        <begin position="2"/>
        <end position="106"/>
    </location>
</feature>
<evidence type="ECO:0000256" key="4">
    <source>
        <dbReference type="ARBA" id="ARBA00022553"/>
    </source>
</evidence>
<evidence type="ECO:0000313" key="16">
    <source>
        <dbReference type="Proteomes" id="UP000502006"/>
    </source>
</evidence>
<dbReference type="InterPro" id="IPR005467">
    <property type="entry name" value="His_kinase_dom"/>
</dbReference>
<feature type="domain" description="Histidine kinase" evidence="11">
    <location>
        <begin position="369"/>
        <end position="580"/>
    </location>
</feature>
<feature type="compositionally biased region" description="Pro residues" evidence="10">
    <location>
        <begin position="297"/>
        <end position="317"/>
    </location>
</feature>
<dbReference type="EMBL" id="CP038444">
    <property type="protein sequence ID" value="QJT29863.1"/>
    <property type="molecule type" value="Genomic_DNA"/>
</dbReference>
<dbReference type="Pfam" id="PF01584">
    <property type="entry name" value="CheW"/>
    <property type="match status" value="1"/>
</dbReference>
<dbReference type="SUPFAM" id="SSF47226">
    <property type="entry name" value="Histidine-containing phosphotransfer domain, HPT domain"/>
    <property type="match status" value="1"/>
</dbReference>
<dbReference type="InterPro" id="IPR036890">
    <property type="entry name" value="HATPase_C_sf"/>
</dbReference>
<dbReference type="InterPro" id="IPR036061">
    <property type="entry name" value="CheW-like_dom_sf"/>
</dbReference>
<evidence type="ECO:0000256" key="1">
    <source>
        <dbReference type="ARBA" id="ARBA00000085"/>
    </source>
</evidence>
<dbReference type="PRINTS" id="PR00344">
    <property type="entry name" value="BCTRLSENSOR"/>
</dbReference>
<dbReference type="FunFam" id="3.30.565.10:FF:000016">
    <property type="entry name" value="Chemotaxis protein CheA, putative"/>
    <property type="match status" value="1"/>
</dbReference>
<dbReference type="Pfam" id="PF02895">
    <property type="entry name" value="H-kinase_dim"/>
    <property type="match status" value="1"/>
</dbReference>
<dbReference type="GO" id="GO:0005737">
    <property type="term" value="C:cytoplasm"/>
    <property type="evidence" value="ECO:0007669"/>
    <property type="project" value="InterPro"/>
</dbReference>
<dbReference type="GO" id="GO:0000155">
    <property type="term" value="F:phosphorelay sensor kinase activity"/>
    <property type="evidence" value="ECO:0007669"/>
    <property type="project" value="InterPro"/>
</dbReference>
<dbReference type="CDD" id="cd00088">
    <property type="entry name" value="HPT"/>
    <property type="match status" value="1"/>
</dbReference>
<dbReference type="InterPro" id="IPR004105">
    <property type="entry name" value="CheA-like_dim"/>
</dbReference>
<keyword evidence="7" id="KW-0902">Two-component regulatory system</keyword>
<dbReference type="AlphaFoldDB" id="A0AAE7DPS6"/>
<dbReference type="Proteomes" id="UP000502657">
    <property type="component" value="Chromosome"/>
</dbReference>
<evidence type="ECO:0000259" key="12">
    <source>
        <dbReference type="PROSITE" id="PS50851"/>
    </source>
</evidence>
<dbReference type="InterPro" id="IPR036641">
    <property type="entry name" value="HPT_dom_sf"/>
</dbReference>
<dbReference type="RefSeq" id="WP_171268719.1">
    <property type="nucleotide sequence ID" value="NZ_CP038444.1"/>
</dbReference>
<dbReference type="SMART" id="SM00073">
    <property type="entry name" value="HPT"/>
    <property type="match status" value="1"/>
</dbReference>
<evidence type="ECO:0000313" key="17">
    <source>
        <dbReference type="Proteomes" id="UP000502657"/>
    </source>
</evidence>
<evidence type="ECO:0000313" key="15">
    <source>
        <dbReference type="EMBL" id="QJT37348.1"/>
    </source>
</evidence>
<proteinExistence type="predicted"/>
<keyword evidence="6" id="KW-0418">Kinase</keyword>
<dbReference type="CDD" id="cd00731">
    <property type="entry name" value="CheA_reg"/>
    <property type="match status" value="1"/>
</dbReference>
<comment type="catalytic activity">
    <reaction evidence="1">
        <text>ATP + protein L-histidine = ADP + protein N-phospho-L-histidine.</text>
        <dbReference type="EC" id="2.7.13.3"/>
    </reaction>
</comment>
<dbReference type="SMART" id="SM00387">
    <property type="entry name" value="HATPase_c"/>
    <property type="match status" value="1"/>
</dbReference>
<dbReference type="FunFam" id="1.20.120.160:FF:000008">
    <property type="entry name" value="Chemotaxis sensor histidine kinase CheA"/>
    <property type="match status" value="1"/>
</dbReference>
<evidence type="ECO:0000256" key="2">
    <source>
        <dbReference type="ARBA" id="ARBA00012438"/>
    </source>
</evidence>
<dbReference type="Gene3D" id="2.30.30.40">
    <property type="entry name" value="SH3 Domains"/>
    <property type="match status" value="1"/>
</dbReference>
<sequence>MAFEVDEDILQDFLVEASEILEQLSEQLVDLEKRPDDKNLLNAIFRGFHTVKGGAGFLSLTELVDVCHGAENLFDMLRNGKRTLSAELMDVILQALDAINVMFAQVQNREPTSPASADLLHDLHELCKPEGQEQLRTASVAAPQQPEPEPEPVIVAESAPVAVNGGGSIDEISADEFERLLDELHGAGKAPTVSAAPVLSGSGDITDDEFEALLDQLHGQGQHGGAPDLSPLQSVQKEVDELIDDDEFERLLDELHGRGQAPQHSMAAAAPAPEPKAPAAPVTPPKAPVAASAAPAKPAPAPAKPAPAPAKPAPAPAPAKQAAPESSAVQNDTTVRVDTKTLDVIMNMVGELVLVRNRLVSLGIASNDEEMSKAVANLDVVTADLQGAVMKTRMQPIKKVFGRFPRVVRDLARTLKKDIELVMVGEETDLDKNLVEALADPLVHLVRNSCDHGVEMPDVREKAGKPRQGTITLSASQQGDHILLCIEDDGAGMDPEKLKAIAISRGVLDADSAARMSDNDAYNLIFAPGFSTKSEISDISGRGVGMDVVKTSIVSLNGSVHIDSTWGKGTRLEIKVPLTLAILPTLMVEVGEQTFALPLGCVNEIFHLDLKKANVVDGQLTIIVRDKAIPLFYLHKWLVRGAGKTARQDTGHVVIVQIGTQQVGFVVDNLIGQEEVVIKPLDNLLQGTPGMAGATITSDGGIALILDVPSLLKAYARRH</sequence>
<dbReference type="SUPFAM" id="SSF55874">
    <property type="entry name" value="ATPase domain of HSP90 chaperone/DNA topoisomerase II/histidine kinase"/>
    <property type="match status" value="1"/>
</dbReference>
<dbReference type="InterPro" id="IPR002545">
    <property type="entry name" value="CheW-lke_dom"/>
</dbReference>
<comment type="function">
    <text evidence="8">Involved in the transmission of sensory signals from the chemoreceptors to the flagellar motors. CheA is autophosphorylated; it can transfer its phosphate group to either CheB or CheY.</text>
</comment>
<evidence type="ECO:0000259" key="11">
    <source>
        <dbReference type="PROSITE" id="PS50109"/>
    </source>
</evidence>
<dbReference type="InterPro" id="IPR008207">
    <property type="entry name" value="Sig_transdc_His_kin_Hpt_dom"/>
</dbReference>
<evidence type="ECO:0000256" key="5">
    <source>
        <dbReference type="ARBA" id="ARBA00022679"/>
    </source>
</evidence>
<dbReference type="GO" id="GO:0006935">
    <property type="term" value="P:chemotaxis"/>
    <property type="evidence" value="ECO:0007669"/>
    <property type="project" value="InterPro"/>
</dbReference>
<dbReference type="Gene3D" id="3.30.565.10">
    <property type="entry name" value="Histidine kinase-like ATPase, C-terminal domain"/>
    <property type="match status" value="1"/>
</dbReference>
<evidence type="ECO:0000256" key="10">
    <source>
        <dbReference type="SAM" id="MobiDB-lite"/>
    </source>
</evidence>
<dbReference type="SUPFAM" id="SSF50341">
    <property type="entry name" value="CheW-like"/>
    <property type="match status" value="1"/>
</dbReference>
<dbReference type="PANTHER" id="PTHR43395:SF1">
    <property type="entry name" value="CHEMOTAXIS PROTEIN CHEA"/>
    <property type="match status" value="1"/>
</dbReference>
<protein>
    <recommendedName>
        <fullName evidence="3">Chemotaxis protein CheA</fullName>
        <ecNumber evidence="2">2.7.13.3</ecNumber>
    </recommendedName>
</protein>
<evidence type="ECO:0000256" key="9">
    <source>
        <dbReference type="PROSITE-ProRule" id="PRU00110"/>
    </source>
</evidence>
<evidence type="ECO:0000256" key="7">
    <source>
        <dbReference type="ARBA" id="ARBA00023012"/>
    </source>
</evidence>
<evidence type="ECO:0000256" key="8">
    <source>
        <dbReference type="ARBA" id="ARBA00035100"/>
    </source>
</evidence>
<dbReference type="PROSITE" id="PS50851">
    <property type="entry name" value="CHEW"/>
    <property type="match status" value="1"/>
</dbReference>
<dbReference type="CDD" id="cd16916">
    <property type="entry name" value="HATPase_CheA-like"/>
    <property type="match status" value="1"/>
</dbReference>
<keyword evidence="4 9" id="KW-0597">Phosphoprotein</keyword>
<organism evidence="14 16">
    <name type="scientific">Aeromonas media</name>
    <dbReference type="NCBI Taxonomy" id="651"/>
    <lineage>
        <taxon>Bacteria</taxon>
        <taxon>Pseudomonadati</taxon>
        <taxon>Pseudomonadota</taxon>
        <taxon>Gammaproteobacteria</taxon>
        <taxon>Aeromonadales</taxon>
        <taxon>Aeromonadaceae</taxon>
        <taxon>Aeromonas</taxon>
    </lineage>
</organism>
<keyword evidence="5" id="KW-0808">Transferase</keyword>
<dbReference type="InterPro" id="IPR037006">
    <property type="entry name" value="CheA-like_homodim_sf"/>
</dbReference>
<name>A0AAE7DPS6_AERME</name>
<gene>
    <name evidence="14" type="ORF">E4186_06380</name>
    <name evidence="15" type="ORF">E4188_01200</name>
</gene>
<evidence type="ECO:0000256" key="3">
    <source>
        <dbReference type="ARBA" id="ARBA00021495"/>
    </source>
</evidence>
<feature type="modified residue" description="Phosphohistidine" evidence="9">
    <location>
        <position position="49"/>
    </location>
</feature>
<dbReference type="PROSITE" id="PS50894">
    <property type="entry name" value="HPT"/>
    <property type="match status" value="1"/>
</dbReference>
<dbReference type="SUPFAM" id="SSF47384">
    <property type="entry name" value="Homodimeric domain of signal transducing histidine kinase"/>
    <property type="match status" value="1"/>
</dbReference>
<feature type="compositionally biased region" description="Pro residues" evidence="10">
    <location>
        <begin position="272"/>
        <end position="287"/>
    </location>
</feature>
<feature type="domain" description="CheW-like" evidence="12">
    <location>
        <begin position="582"/>
        <end position="717"/>
    </location>
</feature>
<dbReference type="EC" id="2.7.13.3" evidence="2"/>
<dbReference type="EMBL" id="CP038448">
    <property type="protein sequence ID" value="QJT37348.1"/>
    <property type="molecule type" value="Genomic_DNA"/>
</dbReference>
<evidence type="ECO:0000259" key="13">
    <source>
        <dbReference type="PROSITE" id="PS50894"/>
    </source>
</evidence>
<dbReference type="SMART" id="SM00260">
    <property type="entry name" value="CheW"/>
    <property type="match status" value="1"/>
</dbReference>
<dbReference type="Pfam" id="PF02518">
    <property type="entry name" value="HATPase_c"/>
    <property type="match status" value="1"/>
</dbReference>
<dbReference type="SMART" id="SM01231">
    <property type="entry name" value="H-kinase_dim"/>
    <property type="match status" value="1"/>
</dbReference>
<keyword evidence="17" id="KW-1185">Reference proteome</keyword>
<dbReference type="PROSITE" id="PS50109">
    <property type="entry name" value="HIS_KIN"/>
    <property type="match status" value="1"/>
</dbReference>
<evidence type="ECO:0000256" key="6">
    <source>
        <dbReference type="ARBA" id="ARBA00022777"/>
    </source>
</evidence>
<dbReference type="PANTHER" id="PTHR43395">
    <property type="entry name" value="SENSOR HISTIDINE KINASE CHEA"/>
    <property type="match status" value="1"/>
</dbReference>
<dbReference type="InterPro" id="IPR004358">
    <property type="entry name" value="Sig_transdc_His_kin-like_C"/>
</dbReference>
<feature type="region of interest" description="Disordered" evidence="10">
    <location>
        <begin position="259"/>
        <end position="332"/>
    </location>
</feature>